<organism evidence="6 7">
    <name type="scientific">Zostera marina</name>
    <name type="common">Eelgrass</name>
    <dbReference type="NCBI Taxonomy" id="29655"/>
    <lineage>
        <taxon>Eukaryota</taxon>
        <taxon>Viridiplantae</taxon>
        <taxon>Streptophyta</taxon>
        <taxon>Embryophyta</taxon>
        <taxon>Tracheophyta</taxon>
        <taxon>Spermatophyta</taxon>
        <taxon>Magnoliopsida</taxon>
        <taxon>Liliopsida</taxon>
        <taxon>Zosteraceae</taxon>
        <taxon>Zostera</taxon>
    </lineage>
</organism>
<name>A0A0K9NXZ5_ZOSMR</name>
<dbReference type="EMBL" id="LFYR01001452">
    <property type="protein sequence ID" value="KMZ61656.1"/>
    <property type="molecule type" value="Genomic_DNA"/>
</dbReference>
<keyword evidence="3 4" id="KW-0460">Magnesium</keyword>
<evidence type="ECO:0000313" key="6">
    <source>
        <dbReference type="EMBL" id="KMZ61656.1"/>
    </source>
</evidence>
<dbReference type="OrthoDB" id="498125at2759"/>
<keyword evidence="4" id="KW-0464">Manganese</keyword>
<evidence type="ECO:0000256" key="4">
    <source>
        <dbReference type="PIRSR" id="PIRSR604808-2"/>
    </source>
</evidence>
<keyword evidence="6" id="KW-0456">Lyase</keyword>
<dbReference type="AlphaFoldDB" id="A0A0K9NXZ5"/>
<evidence type="ECO:0000256" key="3">
    <source>
        <dbReference type="ARBA" id="ARBA00022842"/>
    </source>
</evidence>
<keyword evidence="7" id="KW-1185">Reference proteome</keyword>
<dbReference type="InterPro" id="IPR004808">
    <property type="entry name" value="AP_endonuc_1"/>
</dbReference>
<dbReference type="InterPro" id="IPR036691">
    <property type="entry name" value="Endo/exonu/phosph_ase_sf"/>
</dbReference>
<dbReference type="GO" id="GO:0046872">
    <property type="term" value="F:metal ion binding"/>
    <property type="evidence" value="ECO:0007669"/>
    <property type="project" value="UniProtKB-KW"/>
</dbReference>
<keyword evidence="2" id="KW-0378">Hydrolase</keyword>
<dbReference type="GO" id="GO:0016787">
    <property type="term" value="F:hydrolase activity"/>
    <property type="evidence" value="ECO:0007669"/>
    <property type="project" value="UniProtKB-KW"/>
</dbReference>
<comment type="cofactor">
    <cofactor evidence="4">
        <name>Mg(2+)</name>
        <dbReference type="ChEBI" id="CHEBI:18420"/>
    </cofactor>
    <cofactor evidence="4">
        <name>Mn(2+)</name>
        <dbReference type="ChEBI" id="CHEBI:29035"/>
    </cofactor>
    <text evidence="4">Probably binds two magnesium or manganese ions per subunit.</text>
</comment>
<evidence type="ECO:0000313" key="7">
    <source>
        <dbReference type="Proteomes" id="UP000036987"/>
    </source>
</evidence>
<sequence>HQDIDVTHPDFFSNAKQAGYIPPNKEDCGQPGFTRAERQRFEIILSEGRLVDAYRHMHKEQDMESGFSWCGHPIGKYRGKRMRIDYFLISEELKGRIISCKMHGQGIELEGFYGSDHCPVSLELSPQA</sequence>
<feature type="site" description="Interaction with DNA substrate" evidence="5">
    <location>
        <position position="117"/>
    </location>
</feature>
<comment type="caution">
    <text evidence="6">The sequence shown here is derived from an EMBL/GenBank/DDBJ whole genome shotgun (WGS) entry which is preliminary data.</text>
</comment>
<dbReference type="Proteomes" id="UP000036987">
    <property type="component" value="Unassembled WGS sequence"/>
</dbReference>
<dbReference type="SUPFAM" id="SSF56219">
    <property type="entry name" value="DNase I-like"/>
    <property type="match status" value="1"/>
</dbReference>
<feature type="binding site" evidence="4">
    <location>
        <position position="116"/>
    </location>
    <ligand>
        <name>Mg(2+)</name>
        <dbReference type="ChEBI" id="CHEBI:18420"/>
        <label>1</label>
    </ligand>
</feature>
<feature type="non-terminal residue" evidence="6">
    <location>
        <position position="1"/>
    </location>
</feature>
<evidence type="ECO:0000256" key="2">
    <source>
        <dbReference type="ARBA" id="ARBA00022801"/>
    </source>
</evidence>
<dbReference type="GO" id="GO:0016829">
    <property type="term" value="F:lyase activity"/>
    <property type="evidence" value="ECO:0007669"/>
    <property type="project" value="UniProtKB-KW"/>
</dbReference>
<reference evidence="7" key="1">
    <citation type="journal article" date="2016" name="Nature">
        <title>The genome of the seagrass Zostera marina reveals angiosperm adaptation to the sea.</title>
        <authorList>
            <person name="Olsen J.L."/>
            <person name="Rouze P."/>
            <person name="Verhelst B."/>
            <person name="Lin Y.-C."/>
            <person name="Bayer T."/>
            <person name="Collen J."/>
            <person name="Dattolo E."/>
            <person name="De Paoli E."/>
            <person name="Dittami S."/>
            <person name="Maumus F."/>
            <person name="Michel G."/>
            <person name="Kersting A."/>
            <person name="Lauritano C."/>
            <person name="Lohaus R."/>
            <person name="Toepel M."/>
            <person name="Tonon T."/>
            <person name="Vanneste K."/>
            <person name="Amirebrahimi M."/>
            <person name="Brakel J."/>
            <person name="Bostroem C."/>
            <person name="Chovatia M."/>
            <person name="Grimwood J."/>
            <person name="Jenkins J.W."/>
            <person name="Jueterbock A."/>
            <person name="Mraz A."/>
            <person name="Stam W.T."/>
            <person name="Tice H."/>
            <person name="Bornberg-Bauer E."/>
            <person name="Green P.J."/>
            <person name="Pearson G.A."/>
            <person name="Procaccini G."/>
            <person name="Duarte C.M."/>
            <person name="Schmutz J."/>
            <person name="Reusch T.B.H."/>
            <person name="Van de Peer Y."/>
        </authorList>
    </citation>
    <scope>NUCLEOTIDE SEQUENCE [LARGE SCALE GENOMIC DNA]</scope>
    <source>
        <strain evidence="7">cv. Finnish</strain>
    </source>
</reference>
<dbReference type="PANTHER" id="PTHR22748">
    <property type="entry name" value="AP ENDONUCLEASE"/>
    <property type="match status" value="1"/>
</dbReference>
<accession>A0A0K9NXZ5</accession>
<dbReference type="PANTHER" id="PTHR22748:SF10">
    <property type="entry name" value="DNA-(APURINIC OR APYRIMIDINIC SITE) ENDONUCLEASE"/>
    <property type="match status" value="1"/>
</dbReference>
<feature type="binding site" evidence="4">
    <location>
        <position position="117"/>
    </location>
    <ligand>
        <name>Mg(2+)</name>
        <dbReference type="ChEBI" id="CHEBI:18420"/>
        <label>1</label>
    </ligand>
</feature>
<keyword evidence="1 4" id="KW-0479">Metal-binding</keyword>
<dbReference type="GO" id="GO:0004518">
    <property type="term" value="F:nuclease activity"/>
    <property type="evidence" value="ECO:0007669"/>
    <property type="project" value="InterPro"/>
</dbReference>
<dbReference type="GO" id="GO:0006281">
    <property type="term" value="P:DNA repair"/>
    <property type="evidence" value="ECO:0007669"/>
    <property type="project" value="InterPro"/>
</dbReference>
<proteinExistence type="predicted"/>
<evidence type="ECO:0000256" key="1">
    <source>
        <dbReference type="ARBA" id="ARBA00022723"/>
    </source>
</evidence>
<feature type="site" description="Important for catalytic activity" evidence="5">
    <location>
        <position position="85"/>
    </location>
</feature>
<evidence type="ECO:0000256" key="5">
    <source>
        <dbReference type="PIRSR" id="PIRSR604808-3"/>
    </source>
</evidence>
<gene>
    <name evidence="6" type="ORF">ZOSMA_50G00740</name>
</gene>
<dbReference type="Gene3D" id="3.60.10.10">
    <property type="entry name" value="Endonuclease/exonuclease/phosphatase"/>
    <property type="match status" value="1"/>
</dbReference>
<protein>
    <submittedName>
        <fullName evidence="6">DNA-(Apurinic or apyrimidinic site) lyase</fullName>
    </submittedName>
</protein>